<protein>
    <recommendedName>
        <fullName evidence="3">Heme-binding protein</fullName>
    </recommendedName>
</protein>
<evidence type="ECO:0008006" key="3">
    <source>
        <dbReference type="Google" id="ProtNLM"/>
    </source>
</evidence>
<dbReference type="Gene3D" id="3.30.450.150">
    <property type="entry name" value="Haem-degrading domain"/>
    <property type="match status" value="1"/>
</dbReference>
<dbReference type="AlphaFoldDB" id="A0A0J6VI19"/>
<dbReference type="Pfam" id="PF03928">
    <property type="entry name" value="HbpS-like"/>
    <property type="match status" value="1"/>
</dbReference>
<proteinExistence type="predicted"/>
<dbReference type="InterPro" id="IPR052517">
    <property type="entry name" value="GlcG_carb_metab_protein"/>
</dbReference>
<dbReference type="Proteomes" id="UP000036313">
    <property type="component" value="Unassembled WGS sequence"/>
</dbReference>
<reference evidence="1 2" key="1">
    <citation type="journal article" date="2015" name="Genome Biol. Evol.">
        <title>Characterization of Three Mycobacterium spp. with Potential Use in Bioremediation by Genome Sequencing and Comparative Genomics.</title>
        <authorList>
            <person name="Das S."/>
            <person name="Pettersson B.M."/>
            <person name="Behra P.R."/>
            <person name="Ramesh M."/>
            <person name="Dasgupta S."/>
            <person name="Bhattacharya A."/>
            <person name="Kirsebom L.A."/>
        </authorList>
    </citation>
    <scope>NUCLEOTIDE SEQUENCE [LARGE SCALE GENOMIC DNA]</scope>
    <source>
        <strain evidence="1 2">DSM 44075</strain>
    </source>
</reference>
<evidence type="ECO:0000313" key="1">
    <source>
        <dbReference type="EMBL" id="KMO69237.1"/>
    </source>
</evidence>
<name>A0A0J6VI19_9MYCO</name>
<dbReference type="PANTHER" id="PTHR34309:SF1">
    <property type="entry name" value="PROTEIN GLCG"/>
    <property type="match status" value="1"/>
</dbReference>
<comment type="caution">
    <text evidence="1">The sequence shown here is derived from an EMBL/GenBank/DDBJ whole genome shotgun (WGS) entry which is preliminary data.</text>
</comment>
<sequence length="161" mass="15971">MTQTVAAQTAADAPDLVRVSDMSLAVAERLLAGVKAQASARGLRLAAAVVDRGGNVVASMRMDNAQLGASSLAHDKAVTAVSFGRPTSAWTASSAPGGSDWGLAHTLGGHAVVFPGGVPVFFDTELVGGLGVSGAASEVDAACATDAVHDQGLTVDTETPS</sequence>
<evidence type="ECO:0000313" key="2">
    <source>
        <dbReference type="Proteomes" id="UP000036313"/>
    </source>
</evidence>
<organism evidence="1 2">
    <name type="scientific">Mycolicibacterium obuense</name>
    <dbReference type="NCBI Taxonomy" id="1807"/>
    <lineage>
        <taxon>Bacteria</taxon>
        <taxon>Bacillati</taxon>
        <taxon>Actinomycetota</taxon>
        <taxon>Actinomycetes</taxon>
        <taxon>Mycobacteriales</taxon>
        <taxon>Mycobacteriaceae</taxon>
        <taxon>Mycolicibacterium</taxon>
    </lineage>
</organism>
<dbReference type="PANTHER" id="PTHR34309">
    <property type="entry name" value="SLR1406 PROTEIN"/>
    <property type="match status" value="1"/>
</dbReference>
<dbReference type="SUPFAM" id="SSF143744">
    <property type="entry name" value="GlcG-like"/>
    <property type="match status" value="1"/>
</dbReference>
<dbReference type="EMBL" id="JYNU01000057">
    <property type="protein sequence ID" value="KMO69237.1"/>
    <property type="molecule type" value="Genomic_DNA"/>
</dbReference>
<dbReference type="RefSeq" id="WP_053079459.1">
    <property type="nucleotide sequence ID" value="NZ_JYNU01000057.1"/>
</dbReference>
<dbReference type="PATRIC" id="fig|1807.14.peg.4693"/>
<gene>
    <name evidence="1" type="ORF">MOBUDSM44075_04662</name>
</gene>
<dbReference type="InterPro" id="IPR038084">
    <property type="entry name" value="PduO/GlcC-like_sf"/>
</dbReference>
<accession>A0A0J6VI19</accession>
<dbReference type="InterPro" id="IPR005624">
    <property type="entry name" value="PduO/GlcC-like"/>
</dbReference>